<evidence type="ECO:0000313" key="2">
    <source>
        <dbReference type="Proteomes" id="UP000004994"/>
    </source>
</evidence>
<name>A0A3Q7ESR5_SOLLC</name>
<evidence type="ECO:0000313" key="1">
    <source>
        <dbReference type="EnsemblPlants" id="Solyc01g108760.1.1.1"/>
    </source>
</evidence>
<organism evidence="1">
    <name type="scientific">Solanum lycopersicum</name>
    <name type="common">Tomato</name>
    <name type="synonym">Lycopersicon esculentum</name>
    <dbReference type="NCBI Taxonomy" id="4081"/>
    <lineage>
        <taxon>Eukaryota</taxon>
        <taxon>Viridiplantae</taxon>
        <taxon>Streptophyta</taxon>
        <taxon>Embryophyta</taxon>
        <taxon>Tracheophyta</taxon>
        <taxon>Spermatophyta</taxon>
        <taxon>Magnoliopsida</taxon>
        <taxon>eudicotyledons</taxon>
        <taxon>Gunneridae</taxon>
        <taxon>Pentapetalae</taxon>
        <taxon>asterids</taxon>
        <taxon>lamiids</taxon>
        <taxon>Solanales</taxon>
        <taxon>Solanaceae</taxon>
        <taxon>Solanoideae</taxon>
        <taxon>Solaneae</taxon>
        <taxon>Solanum</taxon>
        <taxon>Solanum subgen. Lycopersicon</taxon>
    </lineage>
</organism>
<keyword evidence="2" id="KW-1185">Reference proteome</keyword>
<dbReference type="Proteomes" id="UP000004994">
    <property type="component" value="Chromosome 1"/>
</dbReference>
<reference evidence="1" key="2">
    <citation type="submission" date="2019-01" db="UniProtKB">
        <authorList>
            <consortium name="EnsemblPlants"/>
        </authorList>
    </citation>
    <scope>IDENTIFICATION</scope>
    <source>
        <strain evidence="1">cv. Heinz 1706</strain>
    </source>
</reference>
<sequence length="59" mass="6776">MPQIITNVGLLVHGSKLAQNRTPLITKRLVMIHIMCTFLERRKKRLTSLVVLILNLIRA</sequence>
<accession>A0A3Q7ESR5</accession>
<dbReference type="EnsemblPlants" id="Solyc01g108760.1.1">
    <property type="protein sequence ID" value="Solyc01g108760.1.1.1"/>
    <property type="gene ID" value="Solyc01g108760.1"/>
</dbReference>
<dbReference type="PaxDb" id="4081-Solyc01g108760.1.1"/>
<dbReference type="InParanoid" id="A0A3Q7ESR5"/>
<proteinExistence type="predicted"/>
<dbReference type="AlphaFoldDB" id="A0A3Q7ESR5"/>
<dbReference type="Gramene" id="Solyc01g108760.1.1">
    <property type="protein sequence ID" value="Solyc01g108760.1.1.1"/>
    <property type="gene ID" value="Solyc01g108760.1"/>
</dbReference>
<protein>
    <submittedName>
        <fullName evidence="1">Uncharacterized protein</fullName>
    </submittedName>
</protein>
<reference evidence="1" key="1">
    <citation type="journal article" date="2012" name="Nature">
        <title>The tomato genome sequence provides insights into fleshy fruit evolution.</title>
        <authorList>
            <consortium name="Tomato Genome Consortium"/>
        </authorList>
    </citation>
    <scope>NUCLEOTIDE SEQUENCE [LARGE SCALE GENOMIC DNA]</scope>
    <source>
        <strain evidence="1">cv. Heinz 1706</strain>
    </source>
</reference>